<comment type="caution">
    <text evidence="2">The sequence shown here is derived from an EMBL/GenBank/DDBJ whole genome shotgun (WGS) entry which is preliminary data.</text>
</comment>
<sequence length="373" mass="41855">MVAPEDSDLGLTPQNRAEIRDKGRWLRRVVNPFVDFYVIMAIGAAGSPTTSEAAQSHEDRNIRDLTKDMSTIQLKIYAEDFTQITGSLPFLKNRLESNEASRVIRKITHRAQSIADQGKQSDTKNIKYGIILLIPKKYFPPGDDGDTAINVHKSIHVDNPNSSKAWRGWANPATSRLLCPVEYIAQFKANPEDTREKLMQGELPLTDNIGDPKFPSFLYDEDTLDGSFAKGLLRGPVLLAVYTSIFISPSGATGAKASSKRGNARIHGMTKVIPSTICYAAIHTYIALCCRREWGEEWKGVKLPRLYILLREQFAHPDDPWCVDTLKWWNEKVFEASTELDKGLSEGARDTEGPSMRERLDNERRERMIAGGS</sequence>
<dbReference type="InterPro" id="IPR046521">
    <property type="entry name" value="DUF6698"/>
</dbReference>
<reference evidence="2" key="1">
    <citation type="journal article" date="2020" name="Nat. Commun.">
        <title>Large-scale genome sequencing of mycorrhizal fungi provides insights into the early evolution of symbiotic traits.</title>
        <authorList>
            <person name="Miyauchi S."/>
            <person name="Kiss E."/>
            <person name="Kuo A."/>
            <person name="Drula E."/>
            <person name="Kohler A."/>
            <person name="Sanchez-Garcia M."/>
            <person name="Morin E."/>
            <person name="Andreopoulos B."/>
            <person name="Barry K.W."/>
            <person name="Bonito G."/>
            <person name="Buee M."/>
            <person name="Carver A."/>
            <person name="Chen C."/>
            <person name="Cichocki N."/>
            <person name="Clum A."/>
            <person name="Culley D."/>
            <person name="Crous P.W."/>
            <person name="Fauchery L."/>
            <person name="Girlanda M."/>
            <person name="Hayes R.D."/>
            <person name="Keri Z."/>
            <person name="LaButti K."/>
            <person name="Lipzen A."/>
            <person name="Lombard V."/>
            <person name="Magnuson J."/>
            <person name="Maillard F."/>
            <person name="Murat C."/>
            <person name="Nolan M."/>
            <person name="Ohm R.A."/>
            <person name="Pangilinan J."/>
            <person name="Pereira M.F."/>
            <person name="Perotto S."/>
            <person name="Peter M."/>
            <person name="Pfister S."/>
            <person name="Riley R."/>
            <person name="Sitrit Y."/>
            <person name="Stielow J.B."/>
            <person name="Szollosi G."/>
            <person name="Zifcakova L."/>
            <person name="Stursova M."/>
            <person name="Spatafora J.W."/>
            <person name="Tedersoo L."/>
            <person name="Vaario L.M."/>
            <person name="Yamada A."/>
            <person name="Yan M."/>
            <person name="Wang P."/>
            <person name="Xu J."/>
            <person name="Bruns T."/>
            <person name="Baldrian P."/>
            <person name="Vilgalys R."/>
            <person name="Dunand C."/>
            <person name="Henrissat B."/>
            <person name="Grigoriev I.V."/>
            <person name="Hibbett D."/>
            <person name="Nagy L.G."/>
            <person name="Martin F.M."/>
        </authorList>
    </citation>
    <scope>NUCLEOTIDE SEQUENCE</scope>
    <source>
        <strain evidence="2">UH-Tt-Lm1</strain>
    </source>
</reference>
<gene>
    <name evidence="2" type="ORF">BJ322DRAFT_1111390</name>
</gene>
<reference evidence="2" key="2">
    <citation type="submission" date="2020-11" db="EMBL/GenBank/DDBJ databases">
        <authorList>
            <consortium name="DOE Joint Genome Institute"/>
            <person name="Kuo A."/>
            <person name="Miyauchi S."/>
            <person name="Kiss E."/>
            <person name="Drula E."/>
            <person name="Kohler A."/>
            <person name="Sanchez-Garcia M."/>
            <person name="Andreopoulos B."/>
            <person name="Barry K.W."/>
            <person name="Bonito G."/>
            <person name="Buee M."/>
            <person name="Carver A."/>
            <person name="Chen C."/>
            <person name="Cichocki N."/>
            <person name="Clum A."/>
            <person name="Culley D."/>
            <person name="Crous P.W."/>
            <person name="Fauchery L."/>
            <person name="Girlanda M."/>
            <person name="Hayes R."/>
            <person name="Keri Z."/>
            <person name="Labutti K."/>
            <person name="Lipzen A."/>
            <person name="Lombard V."/>
            <person name="Magnuson J."/>
            <person name="Maillard F."/>
            <person name="Morin E."/>
            <person name="Murat C."/>
            <person name="Nolan M."/>
            <person name="Ohm R."/>
            <person name="Pangilinan J."/>
            <person name="Pereira M."/>
            <person name="Perotto S."/>
            <person name="Peter M."/>
            <person name="Riley R."/>
            <person name="Sitrit Y."/>
            <person name="Stielow B."/>
            <person name="Szollosi G."/>
            <person name="Zifcakova L."/>
            <person name="Stursova M."/>
            <person name="Spatafora J.W."/>
            <person name="Tedersoo L."/>
            <person name="Vaario L.-M."/>
            <person name="Yamada A."/>
            <person name="Yan M."/>
            <person name="Wang P."/>
            <person name="Xu J."/>
            <person name="Bruns T."/>
            <person name="Baldrian P."/>
            <person name="Vilgalys R."/>
            <person name="Henrissat B."/>
            <person name="Grigoriev I.V."/>
            <person name="Hibbett D."/>
            <person name="Nagy L.G."/>
            <person name="Martin F.M."/>
        </authorList>
    </citation>
    <scope>NUCLEOTIDE SEQUENCE</scope>
    <source>
        <strain evidence="2">UH-Tt-Lm1</strain>
    </source>
</reference>
<feature type="region of interest" description="Disordered" evidence="1">
    <location>
        <begin position="342"/>
        <end position="373"/>
    </location>
</feature>
<evidence type="ECO:0000313" key="2">
    <source>
        <dbReference type="EMBL" id="KAF9782532.1"/>
    </source>
</evidence>
<accession>A0A9P6H9N2</accession>
<dbReference type="Proteomes" id="UP000736335">
    <property type="component" value="Unassembled WGS sequence"/>
</dbReference>
<keyword evidence="3" id="KW-1185">Reference proteome</keyword>
<evidence type="ECO:0000256" key="1">
    <source>
        <dbReference type="SAM" id="MobiDB-lite"/>
    </source>
</evidence>
<organism evidence="2 3">
    <name type="scientific">Thelephora terrestris</name>
    <dbReference type="NCBI Taxonomy" id="56493"/>
    <lineage>
        <taxon>Eukaryota</taxon>
        <taxon>Fungi</taxon>
        <taxon>Dikarya</taxon>
        <taxon>Basidiomycota</taxon>
        <taxon>Agaricomycotina</taxon>
        <taxon>Agaricomycetes</taxon>
        <taxon>Thelephorales</taxon>
        <taxon>Thelephoraceae</taxon>
        <taxon>Thelephora</taxon>
    </lineage>
</organism>
<name>A0A9P6H9N2_9AGAM</name>
<protein>
    <submittedName>
        <fullName evidence="2">Uncharacterized protein</fullName>
    </submittedName>
</protein>
<dbReference type="OrthoDB" id="3220614at2759"/>
<dbReference type="EMBL" id="WIUZ02000012">
    <property type="protein sequence ID" value="KAF9782532.1"/>
    <property type="molecule type" value="Genomic_DNA"/>
</dbReference>
<proteinExistence type="predicted"/>
<evidence type="ECO:0000313" key="3">
    <source>
        <dbReference type="Proteomes" id="UP000736335"/>
    </source>
</evidence>
<dbReference type="Pfam" id="PF20414">
    <property type="entry name" value="DUF6698"/>
    <property type="match status" value="1"/>
</dbReference>
<dbReference type="AlphaFoldDB" id="A0A9P6H9N2"/>